<dbReference type="OrthoDB" id="9771666at2"/>
<feature type="domain" description="Alpha/beta hydrolase fold-3" evidence="2">
    <location>
        <begin position="68"/>
        <end position="266"/>
    </location>
</feature>
<dbReference type="InterPro" id="IPR013094">
    <property type="entry name" value="AB_hydrolase_3"/>
</dbReference>
<evidence type="ECO:0000313" key="4">
    <source>
        <dbReference type="Proteomes" id="UP000019522"/>
    </source>
</evidence>
<dbReference type="InterPro" id="IPR029058">
    <property type="entry name" value="AB_hydrolase_fold"/>
</dbReference>
<dbReference type="Proteomes" id="UP000019522">
    <property type="component" value="Chromosome"/>
</dbReference>
<organism evidence="3 4">
    <name type="scientific">Stutzerimonas stutzeri</name>
    <name type="common">Pseudomonas stutzeri</name>
    <dbReference type="NCBI Taxonomy" id="316"/>
    <lineage>
        <taxon>Bacteria</taxon>
        <taxon>Pseudomonadati</taxon>
        <taxon>Pseudomonadota</taxon>
        <taxon>Gammaproteobacteria</taxon>
        <taxon>Pseudomonadales</taxon>
        <taxon>Pseudomonadaceae</taxon>
        <taxon>Stutzerimonas</taxon>
    </lineage>
</organism>
<dbReference type="EMBL" id="CP007441">
    <property type="protein sequence ID" value="AHL74346.1"/>
    <property type="molecule type" value="Genomic_DNA"/>
</dbReference>
<dbReference type="AlphaFoldDB" id="W8RQM2"/>
<reference evidence="4" key="1">
    <citation type="journal article" date="2014" name="Genome Announc.">
        <title>Complete Genome Sequence of the Highly Transformable Pseudomonas stutzeri Strain 28a24.</title>
        <authorList>
            <person name="Smith B.A."/>
            <person name="Dougherty K.M."/>
            <person name="Baltrus D.A."/>
        </authorList>
    </citation>
    <scope>NUCLEOTIDE SEQUENCE [LARGE SCALE GENOMIC DNA]</scope>
    <source>
        <strain evidence="4">28a24</strain>
    </source>
</reference>
<dbReference type="PANTHER" id="PTHR48081:SF33">
    <property type="entry name" value="KYNURENINE FORMAMIDASE"/>
    <property type="match status" value="1"/>
</dbReference>
<dbReference type="Pfam" id="PF07859">
    <property type="entry name" value="Abhydrolase_3"/>
    <property type="match status" value="1"/>
</dbReference>
<protein>
    <submittedName>
        <fullName evidence="3">Alpha/beta hydrolase</fullName>
    </submittedName>
</protein>
<keyword evidence="1 3" id="KW-0378">Hydrolase</keyword>
<proteinExistence type="predicted"/>
<dbReference type="GO" id="GO:0016787">
    <property type="term" value="F:hydrolase activity"/>
    <property type="evidence" value="ECO:0007669"/>
    <property type="project" value="UniProtKB-KW"/>
</dbReference>
<dbReference type="PATRIC" id="fig|316.77.peg.848"/>
<dbReference type="SUPFAM" id="SSF53474">
    <property type="entry name" value="alpha/beta-Hydrolases"/>
    <property type="match status" value="1"/>
</dbReference>
<reference evidence="3 4" key="2">
    <citation type="submission" date="2014-03" db="EMBL/GenBank/DDBJ databases">
        <authorList>
            <person name="Baltrus D."/>
            <person name="Dougherty K."/>
        </authorList>
    </citation>
    <scope>NUCLEOTIDE SEQUENCE</scope>
    <source>
        <strain evidence="3 4">28a24</strain>
    </source>
</reference>
<dbReference type="PANTHER" id="PTHR48081">
    <property type="entry name" value="AB HYDROLASE SUPERFAMILY PROTEIN C4A8.06C"/>
    <property type="match status" value="1"/>
</dbReference>
<name>W8RQM2_STUST</name>
<sequence>MTAELAAQLREAGNDLPAVAALYEPLLAAQDRSGVRCHVDLIYGDHARHRLDVYQPEQTPPKQGWPVVVFMHGGGFVRGNKEHRANIGWHLAQQGFVTILPNYRLAPESQWPSGPQDVVGVWHWVQEHGAAYGGNPNSVVLMGESAGAAHVAAATLRTEFQPEDWRIRGAVLLSGPYNVRLEGKSRVQFNIATPDPRNEPYFGTDKAQWDIASTVDQVSAEPFPVLISYTEQDLIQMQVQAGELFARLVSKHGYSPELLVVPAHNHFSQGYSFGTDDQSISEPVVRFILRVCEVD</sequence>
<evidence type="ECO:0000256" key="1">
    <source>
        <dbReference type="ARBA" id="ARBA00022801"/>
    </source>
</evidence>
<evidence type="ECO:0000259" key="2">
    <source>
        <dbReference type="Pfam" id="PF07859"/>
    </source>
</evidence>
<accession>W8RQM2</accession>
<evidence type="ECO:0000313" key="3">
    <source>
        <dbReference type="EMBL" id="AHL74346.1"/>
    </source>
</evidence>
<gene>
    <name evidence="3" type="ORF">CH92_04285</name>
</gene>
<dbReference type="Gene3D" id="3.40.50.1820">
    <property type="entry name" value="alpha/beta hydrolase"/>
    <property type="match status" value="1"/>
</dbReference>
<dbReference type="KEGG" id="pstt:CH92_04285"/>
<dbReference type="InterPro" id="IPR050300">
    <property type="entry name" value="GDXG_lipolytic_enzyme"/>
</dbReference>